<name>A0A218YUA7_9HELO</name>
<dbReference type="CDD" id="cd04370">
    <property type="entry name" value="BAH"/>
    <property type="match status" value="1"/>
</dbReference>
<proteinExistence type="predicted"/>
<dbReference type="EMBL" id="MZNU01000401">
    <property type="protein sequence ID" value="OWO98318.1"/>
    <property type="molecule type" value="Genomic_DNA"/>
</dbReference>
<gene>
    <name evidence="3" type="ORF">B2J93_2280</name>
</gene>
<organism evidence="3 4">
    <name type="scientific">Diplocarpon coronariae</name>
    <dbReference type="NCBI Taxonomy" id="2795749"/>
    <lineage>
        <taxon>Eukaryota</taxon>
        <taxon>Fungi</taxon>
        <taxon>Dikarya</taxon>
        <taxon>Ascomycota</taxon>
        <taxon>Pezizomycotina</taxon>
        <taxon>Leotiomycetes</taxon>
        <taxon>Helotiales</taxon>
        <taxon>Drepanopezizaceae</taxon>
        <taxon>Diplocarpon</taxon>
    </lineage>
</organism>
<evidence type="ECO:0000313" key="4">
    <source>
        <dbReference type="Proteomes" id="UP000242519"/>
    </source>
</evidence>
<keyword evidence="4" id="KW-1185">Reference proteome</keyword>
<accession>A0A218YUA7</accession>
<dbReference type="OrthoDB" id="10259622at2759"/>
<comment type="caution">
    <text evidence="3">The sequence shown here is derived from an EMBL/GenBank/DDBJ whole genome shotgun (WGS) entry which is preliminary data.</text>
</comment>
<dbReference type="InterPro" id="IPR043151">
    <property type="entry name" value="BAH_sf"/>
</dbReference>
<protein>
    <recommendedName>
        <fullName evidence="2">BAH domain-containing protein</fullName>
    </recommendedName>
</protein>
<feature type="domain" description="BAH" evidence="2">
    <location>
        <begin position="80"/>
        <end position="197"/>
    </location>
</feature>
<dbReference type="Proteomes" id="UP000242519">
    <property type="component" value="Unassembled WGS sequence"/>
</dbReference>
<dbReference type="Gene3D" id="2.30.30.490">
    <property type="match status" value="1"/>
</dbReference>
<dbReference type="GO" id="GO:0003682">
    <property type="term" value="F:chromatin binding"/>
    <property type="evidence" value="ECO:0007669"/>
    <property type="project" value="InterPro"/>
</dbReference>
<dbReference type="PANTHER" id="PTHR46364">
    <property type="entry name" value="OS08G0421900 PROTEIN"/>
    <property type="match status" value="1"/>
</dbReference>
<sequence>MAPKHDLAGSPTDEGLAEWARGSAKPASWSATPADTGLMMPFKAEYLDAVTTRKPTSKEREIAHTAKWHVSPYSVKVQGEFYRNNQLVFVRGPDTPKDRDTEGRPKDFWVARVLQVRAKNAQHVYALVAWMYWPEEIAPPAQRAADQVNKASGKRTYHGKREMVASNYMEVLDVLTFAGKAEVPQWDEEYEQPLPTL</sequence>
<evidence type="ECO:0000259" key="2">
    <source>
        <dbReference type="PROSITE" id="PS51038"/>
    </source>
</evidence>
<dbReference type="AlphaFoldDB" id="A0A218YUA7"/>
<feature type="region of interest" description="Disordered" evidence="1">
    <location>
        <begin position="1"/>
        <end position="32"/>
    </location>
</feature>
<dbReference type="InParanoid" id="A0A218YUA7"/>
<dbReference type="InterPro" id="IPR001025">
    <property type="entry name" value="BAH_dom"/>
</dbReference>
<evidence type="ECO:0000256" key="1">
    <source>
        <dbReference type="SAM" id="MobiDB-lite"/>
    </source>
</evidence>
<reference evidence="3 4" key="1">
    <citation type="submission" date="2017-04" db="EMBL/GenBank/DDBJ databases">
        <title>Draft genome sequence of Marssonina coronaria NL1: causal agent of apple blotch.</title>
        <authorList>
            <person name="Cheng Q."/>
        </authorList>
    </citation>
    <scope>NUCLEOTIDE SEQUENCE [LARGE SCALE GENOMIC DNA]</scope>
    <source>
        <strain evidence="3 4">NL1</strain>
    </source>
</reference>
<dbReference type="PROSITE" id="PS51038">
    <property type="entry name" value="BAH"/>
    <property type="match status" value="1"/>
</dbReference>
<evidence type="ECO:0000313" key="3">
    <source>
        <dbReference type="EMBL" id="OWO98318.1"/>
    </source>
</evidence>